<sequence>MFENFSFEAASRHPSSLDADDCDPFWATCMSPTSSPDDFAHDFSLDPRSDPTPSVEDLSWRFARQNIRSQPSSFCLDEPDWHRASSTTSSTSSSPLSADFPDVSSFRSPAHIRNRRQAHMALQCDSTHMRDIADLVKKMVDEGDQCVLTTRNDSIFSSASSTTSSDDVEPCDLAHKPSVPLPHPLRYKRSGDSTFRGSAAVSKDLRFRKRALAPRKHHLAPKISRD</sequence>
<evidence type="ECO:0000313" key="2">
    <source>
        <dbReference type="EMBL" id="KAK8228785.1"/>
    </source>
</evidence>
<protein>
    <submittedName>
        <fullName evidence="2">Uncharacterized protein</fullName>
    </submittedName>
</protein>
<accession>A0ABR1YFF7</accession>
<dbReference type="Proteomes" id="UP001492380">
    <property type="component" value="Unassembled WGS sequence"/>
</dbReference>
<feature type="region of interest" description="Disordered" evidence="1">
    <location>
        <begin position="175"/>
        <end position="195"/>
    </location>
</feature>
<proteinExistence type="predicted"/>
<organism evidence="2 3">
    <name type="scientific">Phyllosticta capitalensis</name>
    <dbReference type="NCBI Taxonomy" id="121624"/>
    <lineage>
        <taxon>Eukaryota</taxon>
        <taxon>Fungi</taxon>
        <taxon>Dikarya</taxon>
        <taxon>Ascomycota</taxon>
        <taxon>Pezizomycotina</taxon>
        <taxon>Dothideomycetes</taxon>
        <taxon>Dothideomycetes incertae sedis</taxon>
        <taxon>Botryosphaeriales</taxon>
        <taxon>Phyllostictaceae</taxon>
        <taxon>Phyllosticta</taxon>
    </lineage>
</organism>
<name>A0ABR1YFF7_9PEZI</name>
<comment type="caution">
    <text evidence="2">The sequence shown here is derived from an EMBL/GenBank/DDBJ whole genome shotgun (WGS) entry which is preliminary data.</text>
</comment>
<evidence type="ECO:0000313" key="3">
    <source>
        <dbReference type="Proteomes" id="UP001492380"/>
    </source>
</evidence>
<evidence type="ECO:0000256" key="1">
    <source>
        <dbReference type="SAM" id="MobiDB-lite"/>
    </source>
</evidence>
<keyword evidence="3" id="KW-1185">Reference proteome</keyword>
<dbReference type="EMBL" id="JBBWRZ010000009">
    <property type="protein sequence ID" value="KAK8228785.1"/>
    <property type="molecule type" value="Genomic_DNA"/>
</dbReference>
<gene>
    <name evidence="2" type="ORF">HDK90DRAFT_468305</name>
</gene>
<reference evidence="2 3" key="1">
    <citation type="submission" date="2024-04" db="EMBL/GenBank/DDBJ databases">
        <title>Phyllosticta paracitricarpa is synonymous to the EU quarantine fungus P. citricarpa based on phylogenomic analyses.</title>
        <authorList>
            <consortium name="Lawrence Berkeley National Laboratory"/>
            <person name="Van Ingen-Buijs V.A."/>
            <person name="Van Westerhoven A.C."/>
            <person name="Haridas S."/>
            <person name="Skiadas P."/>
            <person name="Martin F."/>
            <person name="Groenewald J.Z."/>
            <person name="Crous P.W."/>
            <person name="Seidl M.F."/>
        </authorList>
    </citation>
    <scope>NUCLEOTIDE SEQUENCE [LARGE SCALE GENOMIC DNA]</scope>
    <source>
        <strain evidence="2 3">CBS 123374</strain>
    </source>
</reference>